<dbReference type="Gene3D" id="3.40.50.1820">
    <property type="entry name" value="alpha/beta hydrolase"/>
    <property type="match status" value="1"/>
</dbReference>
<dbReference type="InterPro" id="IPR029058">
    <property type="entry name" value="AB_hydrolase_fold"/>
</dbReference>
<dbReference type="Pfam" id="PF00326">
    <property type="entry name" value="Peptidase_S9"/>
    <property type="match status" value="1"/>
</dbReference>
<dbReference type="EMBL" id="JACXAI010000011">
    <property type="protein sequence ID" value="MBD1380573.1"/>
    <property type="molecule type" value="Genomic_DNA"/>
</dbReference>
<organism evidence="2 3">
    <name type="scientific">Metabacillus arenae</name>
    <dbReference type="NCBI Taxonomy" id="2771434"/>
    <lineage>
        <taxon>Bacteria</taxon>
        <taxon>Bacillati</taxon>
        <taxon>Bacillota</taxon>
        <taxon>Bacilli</taxon>
        <taxon>Bacillales</taxon>
        <taxon>Bacillaceae</taxon>
        <taxon>Metabacillus</taxon>
    </lineage>
</organism>
<feature type="domain" description="Peptidase S9 prolyl oligopeptidase catalytic" evidence="1">
    <location>
        <begin position="90"/>
        <end position="254"/>
    </location>
</feature>
<evidence type="ECO:0000313" key="3">
    <source>
        <dbReference type="Proteomes" id="UP000626844"/>
    </source>
</evidence>
<evidence type="ECO:0000259" key="1">
    <source>
        <dbReference type="Pfam" id="PF00326"/>
    </source>
</evidence>
<dbReference type="PANTHER" id="PTHR47381:SF3">
    <property type="entry name" value="ALPHA_BETA-HYDROLASES SUPERFAMILY PROTEIN"/>
    <property type="match status" value="1"/>
</dbReference>
<dbReference type="RefSeq" id="WP_191158174.1">
    <property type="nucleotide sequence ID" value="NZ_JACXAI010000011.1"/>
</dbReference>
<protein>
    <submittedName>
        <fullName evidence="2">Prolyl oligopeptidase family serine peptidase</fullName>
    </submittedName>
</protein>
<reference evidence="2" key="1">
    <citation type="submission" date="2020-09" db="EMBL/GenBank/DDBJ databases">
        <title>A novel bacterium of genus Bacillus, isolated from South China Sea.</title>
        <authorList>
            <person name="Huang H."/>
            <person name="Mo K."/>
            <person name="Hu Y."/>
        </authorList>
    </citation>
    <scope>NUCLEOTIDE SEQUENCE</scope>
    <source>
        <strain evidence="2">IB182487</strain>
    </source>
</reference>
<evidence type="ECO:0000313" key="2">
    <source>
        <dbReference type="EMBL" id="MBD1380573.1"/>
    </source>
</evidence>
<dbReference type="InterPro" id="IPR001375">
    <property type="entry name" value="Peptidase_S9_cat"/>
</dbReference>
<dbReference type="AlphaFoldDB" id="A0A926NIE0"/>
<proteinExistence type="predicted"/>
<gene>
    <name evidence="2" type="ORF">IC621_10055</name>
</gene>
<keyword evidence="3" id="KW-1185">Reference proteome</keyword>
<dbReference type="Proteomes" id="UP000626844">
    <property type="component" value="Unassembled WGS sequence"/>
</dbReference>
<name>A0A926NIE0_9BACI</name>
<accession>A0A926NIE0</accession>
<comment type="caution">
    <text evidence="2">The sequence shown here is derived from an EMBL/GenBank/DDBJ whole genome shotgun (WGS) entry which is preliminary data.</text>
</comment>
<dbReference type="GO" id="GO:0006508">
    <property type="term" value="P:proteolysis"/>
    <property type="evidence" value="ECO:0007669"/>
    <property type="project" value="InterPro"/>
</dbReference>
<dbReference type="PANTHER" id="PTHR47381">
    <property type="entry name" value="ALPHA/BETA-HYDROLASES SUPERFAMILY PROTEIN"/>
    <property type="match status" value="1"/>
</dbReference>
<sequence>MVIVEHLNVSQIPLLHVVKDELKNEKTPFILFIHGFTSAKEHNLHYAYLLAEEGFRVVLPEAIYHGEREENMSLIMNLNVNFWKIVINEIQELNIIKQYFDEQQLIDPDRIGAAGTSMGGITTLGALTQYDWIKTAVSLMGSPYYEGFLRNQLDYMKNKGLILPITEEEIEKQIEHLRMFDLSLHREKLSGRPLLFWHGKKDPVVPFQPTYQFFQEIKPDYEQTPELLKFIVDEQADHKVSREGLKETIAWFTAYL</sequence>
<dbReference type="SUPFAM" id="SSF53474">
    <property type="entry name" value="alpha/beta-Hydrolases"/>
    <property type="match status" value="1"/>
</dbReference>
<dbReference type="GO" id="GO:0008236">
    <property type="term" value="F:serine-type peptidase activity"/>
    <property type="evidence" value="ECO:0007669"/>
    <property type="project" value="InterPro"/>
</dbReference>